<proteinExistence type="inferred from homology"/>
<keyword evidence="5" id="KW-0238">DNA-binding</keyword>
<dbReference type="GO" id="GO:0044826">
    <property type="term" value="P:viral genome integration into host DNA"/>
    <property type="evidence" value="ECO:0007669"/>
    <property type="project" value="UniProtKB-KW"/>
</dbReference>
<dbReference type="GO" id="GO:0075713">
    <property type="term" value="P:establishment of integrated proviral latency"/>
    <property type="evidence" value="ECO:0007669"/>
    <property type="project" value="UniProtKB-KW"/>
</dbReference>
<dbReference type="Gene3D" id="1.10.443.10">
    <property type="entry name" value="Intergrase catalytic core"/>
    <property type="match status" value="1"/>
</dbReference>
<dbReference type="GO" id="GO:0015074">
    <property type="term" value="P:DNA integration"/>
    <property type="evidence" value="ECO:0007669"/>
    <property type="project" value="InterPro"/>
</dbReference>
<reference evidence="9 10" key="1">
    <citation type="journal article" date="2017" name="Front. Microbiol.">
        <title>Prevalence, Host Range, and Comparative Genomic Analysis of Temperate Ochrobactrum Phages.</title>
        <authorList>
            <person name="Jackel C."/>
            <person name="Hertwig S."/>
            <person name="Scholz H.C."/>
            <person name="Nockler K."/>
            <person name="Reetz J."/>
            <person name="Hammerl J.A."/>
        </authorList>
    </citation>
    <scope>NUCLEOTIDE SEQUENCE [LARGE SCALE GENOMIC DNA]</scope>
</reference>
<dbReference type="EMBL" id="KY417925">
    <property type="protein sequence ID" value="APU92991.1"/>
    <property type="molecule type" value="Genomic_DNA"/>
</dbReference>
<keyword evidence="10" id="KW-1185">Reference proteome</keyword>
<sequence>MPKKALPPRLYFNRSEGVWIIRDRSYAKRTGCLEHEREQAEKALAEYIALKHSNPAETKRADRIVIAQVLLTYSQEHLPETAAPRSTAYGLTALSKWWGRKLLSEITKQTCRDYETHRLNGKRPVKPGTIRRELAILLSAINFWNKNYGPVDSLPVVHMPPPSPSRTRWLTKTEAARLLAAALGWRKVNGKITRDRQSINRHLARMILLGIYTGSRLTVLLTVQWERNDRAGYIDLNEEIMYRKAEGERETKKRKPPVKLGRKILFHLKRWKRLDQAEQARIAAQAGTREQITFFNTVVHWHGFDIADIRHAWNRARDAAGLDAKVTPHILRHTRATWLMRAGVDIWEASHSLGMSTKTLEAVYGHHHASFQSKAAEV</sequence>
<feature type="domain" description="Tyr recombinase" evidence="8">
    <location>
        <begin position="165"/>
        <end position="378"/>
    </location>
</feature>
<organism evidence="9 10">
    <name type="scientific">Ochrobactrum phage POI1126</name>
    <dbReference type="NCBI Taxonomy" id="1932118"/>
    <lineage>
        <taxon>Viruses</taxon>
        <taxon>Duplodnaviria</taxon>
        <taxon>Heunggongvirae</taxon>
        <taxon>Uroviricota</taxon>
        <taxon>Caudoviricetes</taxon>
        <taxon>Namazuvirus</taxon>
        <taxon>Namazuvirus POI1126</taxon>
    </lineage>
</organism>
<evidence type="ECO:0000256" key="2">
    <source>
        <dbReference type="ARBA" id="ARBA00016082"/>
    </source>
</evidence>
<evidence type="ECO:0000256" key="7">
    <source>
        <dbReference type="ARBA" id="ARBA00023195"/>
    </source>
</evidence>
<evidence type="ECO:0000256" key="6">
    <source>
        <dbReference type="ARBA" id="ARBA00023172"/>
    </source>
</evidence>
<gene>
    <name evidence="9" type="ORF">POI1126_65</name>
</gene>
<protein>
    <recommendedName>
        <fullName evidence="2">Integrase</fullName>
    </recommendedName>
</protein>
<dbReference type="Pfam" id="PF00589">
    <property type="entry name" value="Phage_integrase"/>
    <property type="match status" value="1"/>
</dbReference>
<keyword evidence="7" id="KW-0229">DNA integration</keyword>
<keyword evidence="4" id="KW-0378">Hydrolase</keyword>
<dbReference type="PANTHER" id="PTHR30349:SF41">
    <property type="entry name" value="INTEGRASE_RECOMBINASE PROTEIN MJ0367-RELATED"/>
    <property type="match status" value="1"/>
</dbReference>
<dbReference type="GO" id="GO:0016740">
    <property type="term" value="F:transferase activity"/>
    <property type="evidence" value="ECO:0007669"/>
    <property type="project" value="UniProtKB-KW"/>
</dbReference>
<evidence type="ECO:0000259" key="8">
    <source>
        <dbReference type="PROSITE" id="PS51898"/>
    </source>
</evidence>
<dbReference type="GO" id="GO:0006310">
    <property type="term" value="P:DNA recombination"/>
    <property type="evidence" value="ECO:0007669"/>
    <property type="project" value="UniProtKB-KW"/>
</dbReference>
<dbReference type="PROSITE" id="PS51898">
    <property type="entry name" value="TYR_RECOMBINASE"/>
    <property type="match status" value="1"/>
</dbReference>
<dbReference type="InterPro" id="IPR050090">
    <property type="entry name" value="Tyrosine_recombinase_XerCD"/>
</dbReference>
<keyword evidence="7" id="KW-1179">Viral genome integration</keyword>
<evidence type="ECO:0000256" key="1">
    <source>
        <dbReference type="ARBA" id="ARBA00008857"/>
    </source>
</evidence>
<accession>A0A240F4W2</accession>
<dbReference type="Proteomes" id="UP000221249">
    <property type="component" value="Segment"/>
</dbReference>
<evidence type="ECO:0000313" key="9">
    <source>
        <dbReference type="EMBL" id="APU92991.1"/>
    </source>
</evidence>
<name>A0A240F4W2_9CAUD</name>
<keyword evidence="7" id="KW-1160">Virus entry into host cell</keyword>
<evidence type="ECO:0000256" key="5">
    <source>
        <dbReference type="ARBA" id="ARBA00023125"/>
    </source>
</evidence>
<dbReference type="InterPro" id="IPR013762">
    <property type="entry name" value="Integrase-like_cat_sf"/>
</dbReference>
<dbReference type="GO" id="GO:0016787">
    <property type="term" value="F:hydrolase activity"/>
    <property type="evidence" value="ECO:0007669"/>
    <property type="project" value="UniProtKB-KW"/>
</dbReference>
<dbReference type="InterPro" id="IPR011010">
    <property type="entry name" value="DNA_brk_join_enz"/>
</dbReference>
<keyword evidence="6" id="KW-0233">DNA recombination</keyword>
<dbReference type="GO" id="GO:0003677">
    <property type="term" value="F:DNA binding"/>
    <property type="evidence" value="ECO:0007669"/>
    <property type="project" value="UniProtKB-KW"/>
</dbReference>
<dbReference type="SUPFAM" id="SSF56349">
    <property type="entry name" value="DNA breaking-rejoining enzymes"/>
    <property type="match status" value="1"/>
</dbReference>
<dbReference type="PANTHER" id="PTHR30349">
    <property type="entry name" value="PHAGE INTEGRASE-RELATED"/>
    <property type="match status" value="1"/>
</dbReference>
<evidence type="ECO:0000256" key="3">
    <source>
        <dbReference type="ARBA" id="ARBA00022679"/>
    </source>
</evidence>
<comment type="similarity">
    <text evidence="1">Belongs to the 'phage' integrase family.</text>
</comment>
<evidence type="ECO:0000313" key="10">
    <source>
        <dbReference type="Proteomes" id="UP000221249"/>
    </source>
</evidence>
<evidence type="ECO:0000256" key="4">
    <source>
        <dbReference type="ARBA" id="ARBA00022801"/>
    </source>
</evidence>
<keyword evidence="3" id="KW-0808">Transferase</keyword>
<dbReference type="InterPro" id="IPR002104">
    <property type="entry name" value="Integrase_catalytic"/>
</dbReference>